<dbReference type="EMBL" id="KN833917">
    <property type="protein sequence ID" value="KIK14899.1"/>
    <property type="molecule type" value="Genomic_DNA"/>
</dbReference>
<protein>
    <submittedName>
        <fullName evidence="1">Uncharacterized protein</fullName>
    </submittedName>
</protein>
<evidence type="ECO:0000313" key="1">
    <source>
        <dbReference type="EMBL" id="KIK14899.1"/>
    </source>
</evidence>
<dbReference type="AlphaFoldDB" id="A0A0C9YLZ2"/>
<gene>
    <name evidence="1" type="ORF">PISMIDRAFT_687617</name>
</gene>
<sequence>MPDRHTRPPRAVIVFYATGHSRNGEVPVDHAVTVRGAHGVILGAVLSTITP</sequence>
<reference evidence="1 2" key="1">
    <citation type="submission" date="2014-04" db="EMBL/GenBank/DDBJ databases">
        <authorList>
            <consortium name="DOE Joint Genome Institute"/>
            <person name="Kuo A."/>
            <person name="Kohler A."/>
            <person name="Costa M.D."/>
            <person name="Nagy L.G."/>
            <person name="Floudas D."/>
            <person name="Copeland A."/>
            <person name="Barry K.W."/>
            <person name="Cichocki N."/>
            <person name="Veneault-Fourrey C."/>
            <person name="LaButti K."/>
            <person name="Lindquist E.A."/>
            <person name="Lipzen A."/>
            <person name="Lundell T."/>
            <person name="Morin E."/>
            <person name="Murat C."/>
            <person name="Sun H."/>
            <person name="Tunlid A."/>
            <person name="Henrissat B."/>
            <person name="Grigoriev I.V."/>
            <person name="Hibbett D.S."/>
            <person name="Martin F."/>
            <person name="Nordberg H.P."/>
            <person name="Cantor M.N."/>
            <person name="Hua S.X."/>
        </authorList>
    </citation>
    <scope>NUCLEOTIDE SEQUENCE [LARGE SCALE GENOMIC DNA]</scope>
    <source>
        <strain evidence="1 2">441</strain>
    </source>
</reference>
<accession>A0A0C9YLZ2</accession>
<name>A0A0C9YLZ2_9AGAM</name>
<reference evidence="2" key="2">
    <citation type="submission" date="2015-01" db="EMBL/GenBank/DDBJ databases">
        <title>Evolutionary Origins and Diversification of the Mycorrhizal Mutualists.</title>
        <authorList>
            <consortium name="DOE Joint Genome Institute"/>
            <consortium name="Mycorrhizal Genomics Consortium"/>
            <person name="Kohler A."/>
            <person name="Kuo A."/>
            <person name="Nagy L.G."/>
            <person name="Floudas D."/>
            <person name="Copeland A."/>
            <person name="Barry K.W."/>
            <person name="Cichocki N."/>
            <person name="Veneault-Fourrey C."/>
            <person name="LaButti K."/>
            <person name="Lindquist E.A."/>
            <person name="Lipzen A."/>
            <person name="Lundell T."/>
            <person name="Morin E."/>
            <person name="Murat C."/>
            <person name="Riley R."/>
            <person name="Ohm R."/>
            <person name="Sun H."/>
            <person name="Tunlid A."/>
            <person name="Henrissat B."/>
            <person name="Grigoriev I.V."/>
            <person name="Hibbett D.S."/>
            <person name="Martin F."/>
        </authorList>
    </citation>
    <scope>NUCLEOTIDE SEQUENCE [LARGE SCALE GENOMIC DNA]</scope>
    <source>
        <strain evidence="2">441</strain>
    </source>
</reference>
<keyword evidence="2" id="KW-1185">Reference proteome</keyword>
<dbReference type="Proteomes" id="UP000054018">
    <property type="component" value="Unassembled WGS sequence"/>
</dbReference>
<organism evidence="1 2">
    <name type="scientific">Pisolithus microcarpus 441</name>
    <dbReference type="NCBI Taxonomy" id="765257"/>
    <lineage>
        <taxon>Eukaryota</taxon>
        <taxon>Fungi</taxon>
        <taxon>Dikarya</taxon>
        <taxon>Basidiomycota</taxon>
        <taxon>Agaricomycotina</taxon>
        <taxon>Agaricomycetes</taxon>
        <taxon>Agaricomycetidae</taxon>
        <taxon>Boletales</taxon>
        <taxon>Sclerodermatineae</taxon>
        <taxon>Pisolithaceae</taxon>
        <taxon>Pisolithus</taxon>
    </lineage>
</organism>
<proteinExistence type="predicted"/>
<dbReference type="HOGENOM" id="CLU_3107277_0_0_1"/>
<evidence type="ECO:0000313" key="2">
    <source>
        <dbReference type="Proteomes" id="UP000054018"/>
    </source>
</evidence>